<reference evidence="2" key="1">
    <citation type="journal article" date="2019" name="Int. J. Syst. Evol. Microbiol.">
        <title>The Global Catalogue of Microorganisms (GCM) 10K type strain sequencing project: providing services to taxonomists for standard genome sequencing and annotation.</title>
        <authorList>
            <consortium name="The Broad Institute Genomics Platform"/>
            <consortium name="The Broad Institute Genome Sequencing Center for Infectious Disease"/>
            <person name="Wu L."/>
            <person name="Ma J."/>
        </authorList>
    </citation>
    <scope>NUCLEOTIDE SEQUENCE [LARGE SCALE GENOMIC DNA]</scope>
    <source>
        <strain evidence="2">JCM 17591</strain>
    </source>
</reference>
<gene>
    <name evidence="1" type="ORF">GCM10022287_37430</name>
</gene>
<sequence>MRPEPYGYLFVHFVEEPRGGGENVFFSLSEGDDPTVWNRLRGGRPVLTSALGTTGARDPHLVRGDGEFYLVATDLLVWSGDDAEHDRTGDWERWQRQGSRSIVVWRSEDLVHWSQPWLAPVAPPTAGMAWAPESMFLPETGEYLVYWSSSLFDPADADHRADSYSRILVARTRDFRTFSTPRTLIDEGTSVIDASVHRVGTAMVRFAKEGSHNDGSPKLYQQVGSSFFADDFQTVATRLGDERSPLVEGPLMFKHHHEERWYLLVDQYARHPMGYLAYTSTDPLSGRWEALDDRQFRLPPSTKHGSVLPLEGDEWARVHAAFACDERMTEPSAKAVCA</sequence>
<accession>A0ABP8ACF4</accession>
<dbReference type="InterPro" id="IPR023296">
    <property type="entry name" value="Glyco_hydro_beta-prop_sf"/>
</dbReference>
<dbReference type="EMBL" id="BAABBW010000007">
    <property type="protein sequence ID" value="GAA4181722.1"/>
    <property type="molecule type" value="Genomic_DNA"/>
</dbReference>
<dbReference type="PANTHER" id="PTHR43301:SF3">
    <property type="entry name" value="ARABINAN ENDO-1,5-ALPHA-L-ARABINOSIDASE A-RELATED"/>
    <property type="match status" value="1"/>
</dbReference>
<proteinExistence type="predicted"/>
<organism evidence="1 2">
    <name type="scientific">Gryllotalpicola koreensis</name>
    <dbReference type="NCBI Taxonomy" id="993086"/>
    <lineage>
        <taxon>Bacteria</taxon>
        <taxon>Bacillati</taxon>
        <taxon>Actinomycetota</taxon>
        <taxon>Actinomycetes</taxon>
        <taxon>Micrococcales</taxon>
        <taxon>Microbacteriaceae</taxon>
        <taxon>Gryllotalpicola</taxon>
    </lineage>
</organism>
<evidence type="ECO:0000313" key="2">
    <source>
        <dbReference type="Proteomes" id="UP001501079"/>
    </source>
</evidence>
<dbReference type="Proteomes" id="UP001501079">
    <property type="component" value="Unassembled WGS sequence"/>
</dbReference>
<dbReference type="Gene3D" id="2.115.10.20">
    <property type="entry name" value="Glycosyl hydrolase domain, family 43"/>
    <property type="match status" value="1"/>
</dbReference>
<comment type="caution">
    <text evidence="1">The sequence shown here is derived from an EMBL/GenBank/DDBJ whole genome shotgun (WGS) entry which is preliminary data.</text>
</comment>
<name>A0ABP8ACF4_9MICO</name>
<dbReference type="RefSeq" id="WP_344757337.1">
    <property type="nucleotide sequence ID" value="NZ_BAABBW010000007.1"/>
</dbReference>
<dbReference type="SUPFAM" id="SSF75005">
    <property type="entry name" value="Arabinanase/levansucrase/invertase"/>
    <property type="match status" value="1"/>
</dbReference>
<dbReference type="CDD" id="cd08983">
    <property type="entry name" value="GH43_Bt3655-like"/>
    <property type="match status" value="1"/>
</dbReference>
<protein>
    <recommendedName>
        <fullName evidence="3">1,4-beta-xylanase</fullName>
    </recommendedName>
</protein>
<dbReference type="InterPro" id="IPR050727">
    <property type="entry name" value="GH43_arabinanases"/>
</dbReference>
<evidence type="ECO:0000313" key="1">
    <source>
        <dbReference type="EMBL" id="GAA4181722.1"/>
    </source>
</evidence>
<dbReference type="PANTHER" id="PTHR43301">
    <property type="entry name" value="ARABINAN ENDO-1,5-ALPHA-L-ARABINOSIDASE"/>
    <property type="match status" value="1"/>
</dbReference>
<evidence type="ECO:0008006" key="3">
    <source>
        <dbReference type="Google" id="ProtNLM"/>
    </source>
</evidence>
<keyword evidence="2" id="KW-1185">Reference proteome</keyword>